<dbReference type="RefSeq" id="WP_218151706.1">
    <property type="nucleotide sequence ID" value="NZ_FOWW01000012.1"/>
</dbReference>
<sequence length="150" mass="16197">MEVGTVGGHGVVWDGDLDVVGESGAYGGFDADVGLQARHDQPRPVELDADSEPLAELAGLLSRLNGFYLGNAGVQIFRAGDPGVGPELQTWNAAHTWKHTYHGLADNLFCFGQDLFGVQFAIEDRRRVVAFDPETAHRDPLGDTLHDWAA</sequence>
<evidence type="ECO:0000313" key="1">
    <source>
        <dbReference type="EMBL" id="SFQ66848.1"/>
    </source>
</evidence>
<accession>A0A1I6ADR2</accession>
<keyword evidence="2" id="KW-1185">Reference proteome</keyword>
<dbReference type="Proteomes" id="UP000198727">
    <property type="component" value="Unassembled WGS sequence"/>
</dbReference>
<evidence type="ECO:0008006" key="3">
    <source>
        <dbReference type="Google" id="ProtNLM"/>
    </source>
</evidence>
<gene>
    <name evidence="1" type="ORF">SAMN05421810_11237</name>
</gene>
<proteinExistence type="predicted"/>
<evidence type="ECO:0000313" key="2">
    <source>
        <dbReference type="Proteomes" id="UP000198727"/>
    </source>
</evidence>
<protein>
    <recommendedName>
        <fullName evidence="3">SMI1/KNR4 family protein</fullName>
    </recommendedName>
</protein>
<organism evidence="1 2">
    <name type="scientific">Amycolatopsis arida</name>
    <dbReference type="NCBI Taxonomy" id="587909"/>
    <lineage>
        <taxon>Bacteria</taxon>
        <taxon>Bacillati</taxon>
        <taxon>Actinomycetota</taxon>
        <taxon>Actinomycetes</taxon>
        <taxon>Pseudonocardiales</taxon>
        <taxon>Pseudonocardiaceae</taxon>
        <taxon>Amycolatopsis</taxon>
    </lineage>
</organism>
<reference evidence="2" key="1">
    <citation type="submission" date="2016-10" db="EMBL/GenBank/DDBJ databases">
        <authorList>
            <person name="Varghese N."/>
            <person name="Submissions S."/>
        </authorList>
    </citation>
    <scope>NUCLEOTIDE SEQUENCE [LARGE SCALE GENOMIC DNA]</scope>
    <source>
        <strain evidence="2">CGMCC 4.5579</strain>
    </source>
</reference>
<dbReference type="AlphaFoldDB" id="A0A1I6ADR2"/>
<dbReference type="EMBL" id="FOWW01000012">
    <property type="protein sequence ID" value="SFQ66848.1"/>
    <property type="molecule type" value="Genomic_DNA"/>
</dbReference>
<name>A0A1I6ADR2_9PSEU</name>